<reference evidence="1" key="1">
    <citation type="submission" date="2017-08" db="EMBL/GenBank/DDBJ databases">
        <authorList>
            <person name="Polle J.E."/>
            <person name="Barry K."/>
            <person name="Cushman J."/>
            <person name="Schmutz J."/>
            <person name="Tran D."/>
            <person name="Hathwaick L.T."/>
            <person name="Yim W.C."/>
            <person name="Jenkins J."/>
            <person name="Mckie-Krisberg Z.M."/>
            <person name="Prochnik S."/>
            <person name="Lindquist E."/>
            <person name="Dockter R.B."/>
            <person name="Adam C."/>
            <person name="Molina H."/>
            <person name="Bunkerborg J."/>
            <person name="Jin E."/>
            <person name="Buchheim M."/>
            <person name="Magnuson J."/>
        </authorList>
    </citation>
    <scope>NUCLEOTIDE SEQUENCE</scope>
    <source>
        <strain evidence="1">CCAP 19/18</strain>
    </source>
</reference>
<name>A0ABQ7H632_DUNSA</name>
<dbReference type="Proteomes" id="UP000815325">
    <property type="component" value="Unassembled WGS sequence"/>
</dbReference>
<protein>
    <recommendedName>
        <fullName evidence="3">Encoded protein</fullName>
    </recommendedName>
</protein>
<comment type="caution">
    <text evidence="1">The sequence shown here is derived from an EMBL/GenBank/DDBJ whole genome shotgun (WGS) entry which is preliminary data.</text>
</comment>
<sequence>MAGLCPSMPQGCGASGFQPYNPGAWFVRPKGHKSMELPVARARMGEWASFGASGFQPHNPGAWFGHMGIG</sequence>
<accession>A0ABQ7H632</accession>
<organism evidence="1 2">
    <name type="scientific">Dunaliella salina</name>
    <name type="common">Green alga</name>
    <name type="synonym">Protococcus salinus</name>
    <dbReference type="NCBI Taxonomy" id="3046"/>
    <lineage>
        <taxon>Eukaryota</taxon>
        <taxon>Viridiplantae</taxon>
        <taxon>Chlorophyta</taxon>
        <taxon>core chlorophytes</taxon>
        <taxon>Chlorophyceae</taxon>
        <taxon>CS clade</taxon>
        <taxon>Chlamydomonadales</taxon>
        <taxon>Dunaliellaceae</taxon>
        <taxon>Dunaliella</taxon>
    </lineage>
</organism>
<evidence type="ECO:0000313" key="1">
    <source>
        <dbReference type="EMBL" id="KAF5842315.1"/>
    </source>
</evidence>
<evidence type="ECO:0000313" key="2">
    <source>
        <dbReference type="Proteomes" id="UP000815325"/>
    </source>
</evidence>
<evidence type="ECO:0008006" key="3">
    <source>
        <dbReference type="Google" id="ProtNLM"/>
    </source>
</evidence>
<dbReference type="EMBL" id="MU069464">
    <property type="protein sequence ID" value="KAF5842315.1"/>
    <property type="molecule type" value="Genomic_DNA"/>
</dbReference>
<keyword evidence="2" id="KW-1185">Reference proteome</keyword>
<gene>
    <name evidence="1" type="ORF">DUNSADRAFT_7968</name>
</gene>
<proteinExistence type="predicted"/>